<sequence>MKSGKFMRKAAIVVFIAMLFMVQAVPGLSYHVSAASLTNGAMISVLDKDGKSVIPLTAVELKKNETAYDVLKEVTSQHHMKLDATYYQKYNGYLVNQIGEASPKGQDYWSFFINGSDSQVGLSSYKVKTGDDLLIKIVSYPEKKNSVIVSAKDKKGSEVIPSTKLSIVDGANAYDALKQAADLNKKTLTAPIDSKYFAFVQNIGDIKLDKNDYWNMSLNGKSMEVGLSSYTLKNGDHLDVNVTNPAGTSESSQNNTNGTTDNGTTGKGTVPAAGFSNSEVSTLIKSSAQYLERQGTEDEFAIMALTKAGAKIPSSYLQSVLKTLKENNGSFRNVTDYERMAIGITAAGKNAANFNGYNLIGKVYSNNRMTNQGINGVVFALLAYDSGNYKLPENAEWSRQKLVQYLVSHQLKDGGWALFGSSPSTDITAMALSSLAPYKSQGNVKNTIQKAVHWLSVTQDKQGGYNSSDNGGDSSETTAQVIIGLASVQISPGSKEFTKPGGNLLKHLAAFNQKDGGYSHLLSDKASDQISTTQALLALTAYQSYLTGKGSVYQFHPSSATSANEAAGNAVSHSASRQGGKLPNTAANDENWLFAGIILILAAAIIYVIVRRRESMK</sequence>
<accession>A0ABU6MI25</accession>
<dbReference type="InterPro" id="IPR051588">
    <property type="entry name" value="Cobalamin_Transport"/>
</dbReference>
<evidence type="ECO:0000256" key="2">
    <source>
        <dbReference type="ARBA" id="ARBA00022512"/>
    </source>
</evidence>
<evidence type="ECO:0000256" key="3">
    <source>
        <dbReference type="ARBA" id="ARBA00022525"/>
    </source>
</evidence>
<dbReference type="Gene3D" id="2.170.130.30">
    <property type="match status" value="2"/>
</dbReference>
<keyword evidence="2" id="KW-0134">Cell wall</keyword>
<keyword evidence="7" id="KW-1133">Transmembrane helix</keyword>
<dbReference type="InterPro" id="IPR008930">
    <property type="entry name" value="Terpenoid_cyclase/PrenylTrfase"/>
</dbReference>
<name>A0ABU6MI25_9BACI</name>
<keyword evidence="4" id="KW-0732">Signal</keyword>
<evidence type="ECO:0000256" key="7">
    <source>
        <dbReference type="SAM" id="Phobius"/>
    </source>
</evidence>
<feature type="compositionally biased region" description="Low complexity" evidence="6">
    <location>
        <begin position="254"/>
        <end position="269"/>
    </location>
</feature>
<protein>
    <submittedName>
        <fullName evidence="9">DUF4430 domain-containing protein</fullName>
    </submittedName>
</protein>
<feature type="region of interest" description="Disordered" evidence="6">
    <location>
        <begin position="241"/>
        <end position="272"/>
    </location>
</feature>
<comment type="caution">
    <text evidence="9">The sequence shown here is derived from an EMBL/GenBank/DDBJ whole genome shotgun (WGS) entry which is preliminary data.</text>
</comment>
<evidence type="ECO:0000259" key="8">
    <source>
        <dbReference type="PROSITE" id="PS50847"/>
    </source>
</evidence>
<keyword evidence="10" id="KW-1185">Reference proteome</keyword>
<keyword evidence="5" id="KW-0572">Peptidoglycan-anchor</keyword>
<gene>
    <name evidence="9" type="ORF">P4T90_14850</name>
</gene>
<keyword evidence="7" id="KW-0812">Transmembrane</keyword>
<dbReference type="NCBIfam" id="TIGR01167">
    <property type="entry name" value="LPXTG_anchor"/>
    <property type="match status" value="1"/>
</dbReference>
<evidence type="ECO:0000256" key="4">
    <source>
        <dbReference type="ARBA" id="ARBA00022729"/>
    </source>
</evidence>
<feature type="compositionally biased region" description="Polar residues" evidence="6">
    <location>
        <begin position="241"/>
        <end position="253"/>
    </location>
</feature>
<dbReference type="RefSeq" id="WP_066265035.1">
    <property type="nucleotide sequence ID" value="NZ_JARMAB010000021.1"/>
</dbReference>
<evidence type="ECO:0000313" key="10">
    <source>
        <dbReference type="Proteomes" id="UP001341444"/>
    </source>
</evidence>
<keyword evidence="7" id="KW-0472">Membrane</keyword>
<dbReference type="CDD" id="cd00688">
    <property type="entry name" value="ISOPREN_C2_like"/>
    <property type="match status" value="1"/>
</dbReference>
<dbReference type="Pfam" id="PF14478">
    <property type="entry name" value="DUF4430"/>
    <property type="match status" value="2"/>
</dbReference>
<dbReference type="PANTHER" id="PTHR10559:SF18">
    <property type="entry name" value="TRANSCOBALAMIN II"/>
    <property type="match status" value="1"/>
</dbReference>
<evidence type="ECO:0000256" key="5">
    <source>
        <dbReference type="ARBA" id="ARBA00023088"/>
    </source>
</evidence>
<feature type="domain" description="Gram-positive cocci surface proteins LPxTG" evidence="8">
    <location>
        <begin position="582"/>
        <end position="617"/>
    </location>
</feature>
<dbReference type="SUPFAM" id="SSF48239">
    <property type="entry name" value="Terpenoid cyclases/Protein prenyltransferases"/>
    <property type="match status" value="1"/>
</dbReference>
<organism evidence="9 10">
    <name type="scientific">Heyndrickxia acidicola</name>
    <dbReference type="NCBI Taxonomy" id="209389"/>
    <lineage>
        <taxon>Bacteria</taxon>
        <taxon>Bacillati</taxon>
        <taxon>Bacillota</taxon>
        <taxon>Bacilli</taxon>
        <taxon>Bacillales</taxon>
        <taxon>Bacillaceae</taxon>
        <taxon>Heyndrickxia</taxon>
    </lineage>
</organism>
<comment type="subcellular location">
    <subcellularLocation>
        <location evidence="1">Secreted</location>
        <location evidence="1">Cell wall</location>
        <topology evidence="1">Peptidoglycan-anchor</topology>
    </subcellularLocation>
</comment>
<reference evidence="9 10" key="1">
    <citation type="submission" date="2023-03" db="EMBL/GenBank/DDBJ databases">
        <title>Bacillus Genome Sequencing.</title>
        <authorList>
            <person name="Dunlap C."/>
        </authorList>
    </citation>
    <scope>NUCLEOTIDE SEQUENCE [LARGE SCALE GENOMIC DNA]</scope>
    <source>
        <strain evidence="9 10">B-23453</strain>
    </source>
</reference>
<evidence type="ECO:0000256" key="1">
    <source>
        <dbReference type="ARBA" id="ARBA00004168"/>
    </source>
</evidence>
<evidence type="ECO:0000313" key="9">
    <source>
        <dbReference type="EMBL" id="MED1204325.1"/>
    </source>
</evidence>
<keyword evidence="3" id="KW-0964">Secreted</keyword>
<feature type="transmembrane region" description="Helical" evidence="7">
    <location>
        <begin position="592"/>
        <end position="610"/>
    </location>
</feature>
<evidence type="ECO:0000256" key="6">
    <source>
        <dbReference type="SAM" id="MobiDB-lite"/>
    </source>
</evidence>
<proteinExistence type="predicted"/>
<dbReference type="EMBL" id="JARMAB010000021">
    <property type="protein sequence ID" value="MED1204325.1"/>
    <property type="molecule type" value="Genomic_DNA"/>
</dbReference>
<dbReference type="PANTHER" id="PTHR10559">
    <property type="entry name" value="TRANSCOBALAMIN-1/GASTRIC INTRINSIC FACTOR"/>
    <property type="match status" value="1"/>
</dbReference>
<dbReference type="InterPro" id="IPR019931">
    <property type="entry name" value="LPXTG_anchor"/>
</dbReference>
<dbReference type="Gene3D" id="1.50.10.20">
    <property type="match status" value="1"/>
</dbReference>
<dbReference type="Proteomes" id="UP001341444">
    <property type="component" value="Unassembled WGS sequence"/>
</dbReference>
<dbReference type="PROSITE" id="PS50847">
    <property type="entry name" value="GRAM_POS_ANCHORING"/>
    <property type="match status" value="1"/>
</dbReference>
<dbReference type="InterPro" id="IPR027954">
    <property type="entry name" value="Transcobalamin-like_C"/>
</dbReference>